<accession>A0ACB5UB13</accession>
<dbReference type="EMBL" id="BSXS01015216">
    <property type="protein sequence ID" value="GMF06493.1"/>
    <property type="molecule type" value="Genomic_DNA"/>
</dbReference>
<gene>
    <name evidence="1" type="ORF">Amon02_001270900</name>
</gene>
<keyword evidence="2" id="KW-1185">Reference proteome</keyword>
<evidence type="ECO:0000313" key="2">
    <source>
        <dbReference type="Proteomes" id="UP001165064"/>
    </source>
</evidence>
<proteinExistence type="predicted"/>
<comment type="caution">
    <text evidence="1">The sequence shown here is derived from an EMBL/GenBank/DDBJ whole genome shotgun (WGS) entry which is preliminary data.</text>
</comment>
<evidence type="ECO:0000313" key="1">
    <source>
        <dbReference type="EMBL" id="GMF06493.1"/>
    </source>
</evidence>
<protein>
    <submittedName>
        <fullName evidence="1">Unnamed protein product</fullName>
    </submittedName>
</protein>
<name>A0ACB5UB13_AMBMO</name>
<reference evidence="1" key="1">
    <citation type="submission" date="2023-04" db="EMBL/GenBank/DDBJ databases">
        <title>Ambrosiozyma monospora NBRC 10751.</title>
        <authorList>
            <person name="Ichikawa N."/>
            <person name="Sato H."/>
            <person name="Tonouchi N."/>
        </authorList>
    </citation>
    <scope>NUCLEOTIDE SEQUENCE</scope>
    <source>
        <strain evidence="1">NBRC 10751</strain>
    </source>
</reference>
<organism evidence="1 2">
    <name type="scientific">Ambrosiozyma monospora</name>
    <name type="common">Yeast</name>
    <name type="synonym">Endomycopsis monosporus</name>
    <dbReference type="NCBI Taxonomy" id="43982"/>
    <lineage>
        <taxon>Eukaryota</taxon>
        <taxon>Fungi</taxon>
        <taxon>Dikarya</taxon>
        <taxon>Ascomycota</taxon>
        <taxon>Saccharomycotina</taxon>
        <taxon>Pichiomycetes</taxon>
        <taxon>Pichiales</taxon>
        <taxon>Pichiaceae</taxon>
        <taxon>Ambrosiozyma</taxon>
    </lineage>
</organism>
<sequence>MIPSLKKISIPDTNLSNSSPQYVESSTPPLDEFEELELELELPEAEVTISRNTSTIINGITTAAVTIINDKPTTQQPFINGSCSLSIRVIASVSSQSSTDMEQTRVRNRVFVIVTFIPSENLPS</sequence>
<dbReference type="Proteomes" id="UP001165064">
    <property type="component" value="Unassembled WGS sequence"/>
</dbReference>